<evidence type="ECO:0000313" key="2">
    <source>
        <dbReference type="Proteomes" id="UP000003919"/>
    </source>
</evidence>
<comment type="caution">
    <text evidence="1">The sequence shown here is derived from an EMBL/GenBank/DDBJ whole genome shotgun (WGS) entry which is preliminary data.</text>
</comment>
<sequence length="203" mass="22825">MITNSPRIGILAFGSLIDDPGKELQNIIKDRKEGIITPFNVEYGRKSNKRGNAPTLIPVSNGGQKVAATLLILKEDLLLDQVKNMLYRREINKVGTNVTYTEREHPTPNQLVIQEHRDISDVNIYLTANYGCNLAEITSDILADLAIESFKSTGVEKGRDGISYLKNNIDNKIITPLTEDYRKAILKKMKAKSLEEIIERKTQ</sequence>
<dbReference type="RefSeq" id="WP_008203100.1">
    <property type="nucleotide sequence ID" value="NZ_CM001023.1"/>
</dbReference>
<proteinExistence type="predicted"/>
<dbReference type="EMBL" id="AAXU02000001">
    <property type="protein sequence ID" value="EAZ81327.1"/>
    <property type="molecule type" value="Genomic_DNA"/>
</dbReference>
<name>A3HXK4_9BACT</name>
<dbReference type="eggNOG" id="ENOG50326MC">
    <property type="taxonomic scope" value="Bacteria"/>
</dbReference>
<reference evidence="1 2" key="1">
    <citation type="journal article" date="2011" name="J. Bacteriol.">
        <title>Complete genome sequence of Algoriphagus sp. PR1, bacterial prey of a colony-forming choanoflagellate.</title>
        <authorList>
            <person name="Alegado R.A."/>
            <person name="Ferriera S."/>
            <person name="Nusbaum C."/>
            <person name="Young S.K."/>
            <person name="Zeng Q."/>
            <person name="Imamovic A."/>
            <person name="Fairclough S.R."/>
            <person name="King N."/>
        </authorList>
    </citation>
    <scope>NUCLEOTIDE SEQUENCE [LARGE SCALE GENOMIC DNA]</scope>
    <source>
        <strain evidence="1 2">PR1</strain>
    </source>
</reference>
<organism evidence="1 2">
    <name type="scientific">Algoriphagus machipongonensis</name>
    <dbReference type="NCBI Taxonomy" id="388413"/>
    <lineage>
        <taxon>Bacteria</taxon>
        <taxon>Pseudomonadati</taxon>
        <taxon>Bacteroidota</taxon>
        <taxon>Cytophagia</taxon>
        <taxon>Cytophagales</taxon>
        <taxon>Cyclobacteriaceae</taxon>
        <taxon>Algoriphagus</taxon>
    </lineage>
</organism>
<gene>
    <name evidence="1" type="ORF">ALPR1_19863</name>
</gene>
<dbReference type="OrthoDB" id="7059173at2"/>
<protein>
    <recommendedName>
        <fullName evidence="3">Gamma-glutamylcyclotransferase AIG2-like domain-containing protein</fullName>
    </recommendedName>
</protein>
<dbReference type="Proteomes" id="UP000003919">
    <property type="component" value="Chromosome"/>
</dbReference>
<dbReference type="EMBL" id="CM001023">
    <property type="protein sequence ID" value="EAZ81327.1"/>
    <property type="molecule type" value="Genomic_DNA"/>
</dbReference>
<keyword evidence="2" id="KW-1185">Reference proteome</keyword>
<accession>A3HXK4</accession>
<evidence type="ECO:0008006" key="3">
    <source>
        <dbReference type="Google" id="ProtNLM"/>
    </source>
</evidence>
<dbReference type="HOGENOM" id="CLU_1346573_0_0_10"/>
<evidence type="ECO:0000313" key="1">
    <source>
        <dbReference type="EMBL" id="EAZ81327.1"/>
    </source>
</evidence>
<dbReference type="AlphaFoldDB" id="A3HXK4"/>